<accession>A0A838X290</accession>
<keyword evidence="8" id="KW-0234">DNA repair</keyword>
<keyword evidence="9" id="KW-0413">Isomerase</keyword>
<feature type="domain" description="UvrD-like helicase ATP-binding" evidence="14">
    <location>
        <begin position="19"/>
        <end position="289"/>
    </location>
</feature>
<evidence type="ECO:0000313" key="17">
    <source>
        <dbReference type="Proteomes" id="UP000580709"/>
    </source>
</evidence>
<evidence type="ECO:0000259" key="14">
    <source>
        <dbReference type="PROSITE" id="PS51198"/>
    </source>
</evidence>
<comment type="similarity">
    <text evidence="1">Belongs to the helicase family. UvrD subfamily.</text>
</comment>
<comment type="catalytic activity">
    <reaction evidence="12">
        <text>ATP + H2O = ADP + phosphate + H(+)</text>
        <dbReference type="Rhea" id="RHEA:13065"/>
        <dbReference type="ChEBI" id="CHEBI:15377"/>
        <dbReference type="ChEBI" id="CHEBI:15378"/>
        <dbReference type="ChEBI" id="CHEBI:30616"/>
        <dbReference type="ChEBI" id="CHEBI:43474"/>
        <dbReference type="ChEBI" id="CHEBI:456216"/>
        <dbReference type="EC" id="5.6.2.4"/>
    </reaction>
</comment>
<feature type="domain" description="UvrD-like helicase C-terminal" evidence="15">
    <location>
        <begin position="290"/>
        <end position="525"/>
    </location>
</feature>
<evidence type="ECO:0000313" key="16">
    <source>
        <dbReference type="EMBL" id="MBA4505211.1"/>
    </source>
</evidence>
<dbReference type="PROSITE" id="PS51198">
    <property type="entry name" value="UVRD_HELICASE_ATP_BIND"/>
    <property type="match status" value="1"/>
</dbReference>
<protein>
    <recommendedName>
        <fullName evidence="11">DNA 3'-5' helicase</fullName>
        <ecNumber evidence="11">5.6.2.4</ecNumber>
    </recommendedName>
</protein>
<reference evidence="16 17" key="1">
    <citation type="submission" date="2020-07" db="EMBL/GenBank/DDBJ databases">
        <authorList>
            <person name="Khare M."/>
        </authorList>
    </citation>
    <scope>NUCLEOTIDE SEQUENCE [LARGE SCALE GENOMIC DNA]</scope>
    <source>
        <strain evidence="16 17">P8776</strain>
    </source>
</reference>
<evidence type="ECO:0000256" key="7">
    <source>
        <dbReference type="ARBA" id="ARBA00023125"/>
    </source>
</evidence>
<evidence type="ECO:0000256" key="5">
    <source>
        <dbReference type="ARBA" id="ARBA00022806"/>
    </source>
</evidence>
<dbReference type="GO" id="GO:0043138">
    <property type="term" value="F:3'-5' DNA helicase activity"/>
    <property type="evidence" value="ECO:0007669"/>
    <property type="project" value="UniProtKB-EC"/>
</dbReference>
<dbReference type="CDD" id="cd17932">
    <property type="entry name" value="DEXQc_UvrD"/>
    <property type="match status" value="1"/>
</dbReference>
<dbReference type="PANTHER" id="PTHR11070">
    <property type="entry name" value="UVRD / RECB / PCRA DNA HELICASE FAMILY MEMBER"/>
    <property type="match status" value="1"/>
</dbReference>
<dbReference type="GO" id="GO:0003677">
    <property type="term" value="F:DNA binding"/>
    <property type="evidence" value="ECO:0007669"/>
    <property type="project" value="UniProtKB-KW"/>
</dbReference>
<dbReference type="EMBL" id="JACEOR010000305">
    <property type="protein sequence ID" value="MBA4505211.1"/>
    <property type="molecule type" value="Genomic_DNA"/>
</dbReference>
<gene>
    <name evidence="16" type="ORF">H0H28_07740</name>
</gene>
<dbReference type="EC" id="5.6.2.4" evidence="11"/>
<dbReference type="InterPro" id="IPR014016">
    <property type="entry name" value="UvrD-like_ATP-bd"/>
</dbReference>
<dbReference type="Gene3D" id="3.40.50.300">
    <property type="entry name" value="P-loop containing nucleotide triphosphate hydrolases"/>
    <property type="match status" value="3"/>
</dbReference>
<evidence type="ECO:0000256" key="9">
    <source>
        <dbReference type="ARBA" id="ARBA00023235"/>
    </source>
</evidence>
<keyword evidence="2 13" id="KW-0547">Nucleotide-binding</keyword>
<dbReference type="Gene3D" id="1.10.10.160">
    <property type="match status" value="1"/>
</dbReference>
<keyword evidence="4 13" id="KW-0378">Hydrolase</keyword>
<dbReference type="Pfam" id="PF00580">
    <property type="entry name" value="UvrD-helicase"/>
    <property type="match status" value="1"/>
</dbReference>
<evidence type="ECO:0000256" key="12">
    <source>
        <dbReference type="ARBA" id="ARBA00048988"/>
    </source>
</evidence>
<dbReference type="GO" id="GO:0000725">
    <property type="term" value="P:recombinational repair"/>
    <property type="evidence" value="ECO:0007669"/>
    <property type="project" value="TreeGrafter"/>
</dbReference>
<evidence type="ECO:0000256" key="8">
    <source>
        <dbReference type="ARBA" id="ARBA00023204"/>
    </source>
</evidence>
<evidence type="ECO:0000256" key="11">
    <source>
        <dbReference type="ARBA" id="ARBA00034808"/>
    </source>
</evidence>
<evidence type="ECO:0000256" key="6">
    <source>
        <dbReference type="ARBA" id="ARBA00022840"/>
    </source>
</evidence>
<comment type="catalytic activity">
    <reaction evidence="10">
        <text>Couples ATP hydrolysis with the unwinding of duplex DNA by translocating in the 3'-5' direction.</text>
        <dbReference type="EC" id="5.6.2.4"/>
    </reaction>
</comment>
<keyword evidence="5 13" id="KW-0347">Helicase</keyword>
<dbReference type="InterPro" id="IPR000212">
    <property type="entry name" value="DNA_helicase_UvrD/REP"/>
</dbReference>
<organism evidence="16 17">
    <name type="scientific">Corynebacterium sanguinis</name>
    <dbReference type="NCBI Taxonomy" id="2594913"/>
    <lineage>
        <taxon>Bacteria</taxon>
        <taxon>Bacillati</taxon>
        <taxon>Actinomycetota</taxon>
        <taxon>Actinomycetes</taxon>
        <taxon>Mycobacteriales</taxon>
        <taxon>Corynebacteriaceae</taxon>
        <taxon>Corynebacterium</taxon>
    </lineage>
</organism>
<dbReference type="SUPFAM" id="SSF52540">
    <property type="entry name" value="P-loop containing nucleoside triphosphate hydrolases"/>
    <property type="match status" value="1"/>
</dbReference>
<dbReference type="InterPro" id="IPR027417">
    <property type="entry name" value="P-loop_NTPase"/>
</dbReference>
<evidence type="ECO:0000256" key="4">
    <source>
        <dbReference type="ARBA" id="ARBA00022801"/>
    </source>
</evidence>
<dbReference type="InterPro" id="IPR014017">
    <property type="entry name" value="DNA_helicase_UvrD-like_C"/>
</dbReference>
<feature type="binding site" evidence="13">
    <location>
        <begin position="40"/>
        <end position="47"/>
    </location>
    <ligand>
        <name>ATP</name>
        <dbReference type="ChEBI" id="CHEBI:30616"/>
    </ligand>
</feature>
<evidence type="ECO:0000256" key="10">
    <source>
        <dbReference type="ARBA" id="ARBA00034617"/>
    </source>
</evidence>
<sequence>METETSYLHGLPSKLSKGIAELDSHQQEALITEGNLVIVAGPGSGKTRTVVARAGYLLSTRISPLRGLATITYTNQAATELKEGLAHFGVVEPERLFAGTLHSFCLTHILPYARLVGIELPRVEALMDGKDELALLKECADDEKADYWGLREVFTVLRRRLAVGEDVTEYREDYIRAVRRYEAKCEQDRVWDFEGVVLKAVRLLQAHPEIAAVVKARFPMIMVDEYQDLGLGLHCLIETLLEVGVEVTAVGDADQSIYGWAGGDPKYLNTLCARSDFSVRRLITNYRCGSSVVAAAELVLAEERGWRADPNRKDPGTVEFQVVDGNSQEQAQQAAQAVLKFLKAGVPPHEIAVLLRFRSPLGPLVRQRLADHGVAVRFEGEATAPTTGLGRWIETAALYAICMTTPGKSDPPPLGANSLLDRLDALHSSAGYPRRFDSRLARTTSLHRTLVGNGTSQTSTIQEWARRVADQLDLEGLAAKIGDSRAIKELRALTSESEGAFLSELASDTTGTGKVVLSTYHGAKGRTFTSVILPGLAEGVVPPWGGPPWNPKPLRGDKLEEERRNFYVSLTRSRGCVLLQLSPTGQNTKGETIRRGYSTFATALAESLGEWIN</sequence>
<dbReference type="PROSITE" id="PS51217">
    <property type="entry name" value="UVRD_HELICASE_CTER"/>
    <property type="match status" value="1"/>
</dbReference>
<proteinExistence type="inferred from homology"/>
<dbReference type="PANTHER" id="PTHR11070:SF2">
    <property type="entry name" value="ATP-DEPENDENT DNA HELICASE SRS2"/>
    <property type="match status" value="1"/>
</dbReference>
<keyword evidence="6 13" id="KW-0067">ATP-binding</keyword>
<dbReference type="InterPro" id="IPR013986">
    <property type="entry name" value="DExx_box_DNA_helicase_dom_sf"/>
</dbReference>
<evidence type="ECO:0000256" key="2">
    <source>
        <dbReference type="ARBA" id="ARBA00022741"/>
    </source>
</evidence>
<evidence type="ECO:0000259" key="15">
    <source>
        <dbReference type="PROSITE" id="PS51217"/>
    </source>
</evidence>
<keyword evidence="7" id="KW-0238">DNA-binding</keyword>
<dbReference type="AlphaFoldDB" id="A0A838X290"/>
<evidence type="ECO:0000256" key="13">
    <source>
        <dbReference type="PROSITE-ProRule" id="PRU00560"/>
    </source>
</evidence>
<evidence type="ECO:0000256" key="3">
    <source>
        <dbReference type="ARBA" id="ARBA00022763"/>
    </source>
</evidence>
<comment type="caution">
    <text evidence="16">The sequence shown here is derived from an EMBL/GenBank/DDBJ whole genome shotgun (WGS) entry which is preliminary data.</text>
</comment>
<dbReference type="GO" id="GO:0005524">
    <property type="term" value="F:ATP binding"/>
    <property type="evidence" value="ECO:0007669"/>
    <property type="project" value="UniProtKB-UniRule"/>
</dbReference>
<dbReference type="GO" id="GO:0016787">
    <property type="term" value="F:hydrolase activity"/>
    <property type="evidence" value="ECO:0007669"/>
    <property type="project" value="UniProtKB-UniRule"/>
</dbReference>
<keyword evidence="3" id="KW-0227">DNA damage</keyword>
<evidence type="ECO:0000256" key="1">
    <source>
        <dbReference type="ARBA" id="ARBA00009922"/>
    </source>
</evidence>
<dbReference type="Proteomes" id="UP000580709">
    <property type="component" value="Unassembled WGS sequence"/>
</dbReference>
<dbReference type="Pfam" id="PF13361">
    <property type="entry name" value="UvrD_C"/>
    <property type="match status" value="1"/>
</dbReference>
<name>A0A838X290_9CORY</name>
<keyword evidence="17" id="KW-1185">Reference proteome</keyword>